<accession>A0A077MFY5</accession>
<dbReference type="InterPro" id="IPR002872">
    <property type="entry name" value="Proline_DH_dom"/>
</dbReference>
<proteinExistence type="predicted"/>
<comment type="caution">
    <text evidence="3">The sequence shown here is derived from an EMBL/GenBank/DDBJ whole genome shotgun (WGS) entry which is preliminary data.</text>
</comment>
<name>A0A077MFY5_9MICO</name>
<evidence type="ECO:0000259" key="2">
    <source>
        <dbReference type="Pfam" id="PF01619"/>
    </source>
</evidence>
<dbReference type="STRING" id="1193518.BN13_660008"/>
<feature type="domain" description="Proline dehydrogenase" evidence="2">
    <location>
        <begin position="193"/>
        <end position="286"/>
    </location>
</feature>
<gene>
    <name evidence="3" type="ORF">BN13_660008</name>
</gene>
<evidence type="ECO:0000256" key="1">
    <source>
        <dbReference type="ARBA" id="ARBA00023002"/>
    </source>
</evidence>
<dbReference type="AlphaFoldDB" id="A0A077MFY5"/>
<dbReference type="InterPro" id="IPR029041">
    <property type="entry name" value="FAD-linked_oxidoreductase-like"/>
</dbReference>
<reference evidence="3 4" key="1">
    <citation type="journal article" date="2013" name="ISME J.">
        <title>A metabolic model for members of the genus Tetrasphaera involved in enhanced biological phosphorus removal.</title>
        <authorList>
            <person name="Kristiansen R."/>
            <person name="Nguyen H.T.T."/>
            <person name="Saunders A.M."/>
            <person name="Nielsen J.L."/>
            <person name="Wimmer R."/>
            <person name="Le V.Q."/>
            <person name="McIlroy S.J."/>
            <person name="Petrovski S."/>
            <person name="Seviour R.J."/>
            <person name="Calteau A."/>
            <person name="Nielsen K.L."/>
            <person name="Nielsen P.H."/>
        </authorList>
    </citation>
    <scope>NUCLEOTIDE SEQUENCE [LARGE SCALE GENOMIC DNA]</scope>
    <source>
        <strain evidence="3 4">Ben 74</strain>
    </source>
</reference>
<evidence type="ECO:0000313" key="4">
    <source>
        <dbReference type="Proteomes" id="UP000035720"/>
    </source>
</evidence>
<dbReference type="GO" id="GO:0006562">
    <property type="term" value="P:L-proline catabolic process"/>
    <property type="evidence" value="ECO:0007669"/>
    <property type="project" value="UniProtKB-ARBA"/>
</dbReference>
<dbReference type="EMBL" id="CAJC01000179">
    <property type="protein sequence ID" value="CCI54253.1"/>
    <property type="molecule type" value="Genomic_DNA"/>
</dbReference>
<dbReference type="Pfam" id="PF01619">
    <property type="entry name" value="Pro_dh"/>
    <property type="match status" value="1"/>
</dbReference>
<dbReference type="RefSeq" id="WP_048546742.1">
    <property type="nucleotide sequence ID" value="NZ_HF571038.1"/>
</dbReference>
<keyword evidence="1" id="KW-0560">Oxidoreductase</keyword>
<evidence type="ECO:0000313" key="3">
    <source>
        <dbReference type="EMBL" id="CCI54253.1"/>
    </source>
</evidence>
<keyword evidence="4" id="KW-1185">Reference proteome</keyword>
<dbReference type="SUPFAM" id="SSF51730">
    <property type="entry name" value="FAD-linked oxidoreductase"/>
    <property type="match status" value="1"/>
</dbReference>
<organism evidence="3 4">
    <name type="scientific">Nostocoides jenkinsii Ben 74</name>
    <dbReference type="NCBI Taxonomy" id="1193518"/>
    <lineage>
        <taxon>Bacteria</taxon>
        <taxon>Bacillati</taxon>
        <taxon>Actinomycetota</taxon>
        <taxon>Actinomycetes</taxon>
        <taxon>Micrococcales</taxon>
        <taxon>Intrasporangiaceae</taxon>
        <taxon>Nostocoides</taxon>
    </lineage>
</organism>
<dbReference type="Gene3D" id="3.20.20.220">
    <property type="match status" value="1"/>
</dbReference>
<sequence length="307" mass="33120">MLPSGAWQGAVARIVAADPVVDHLRATEAGRGLVRRYVPGRHPADAVEAALEVRRTHRWATLVRLAEPPTSPEDVAKTIQAYAAALRLLARDDLARGGRATITVLPQALGLALPGGRGRALDAARALALAAAEVDTSLVIGRPERREVTAGRWLAEQLRVDFPATGVSVRADLPRCEAVVAALAESATPVVLIAAQGADRAFVRSLRVLVDSASPMTLATSDPRLLDIVTAVVRGQDVPPERFTFQLPYGVRAELQRRIADRGHHVRVVIPWGRHWSAYLGRRLGERHTGAWQLARTFTDRGLGPTP</sequence>
<dbReference type="GO" id="GO:0004657">
    <property type="term" value="F:proline dehydrogenase activity"/>
    <property type="evidence" value="ECO:0007669"/>
    <property type="project" value="UniProtKB-ARBA"/>
</dbReference>
<dbReference type="Proteomes" id="UP000035720">
    <property type="component" value="Unassembled WGS sequence"/>
</dbReference>
<protein>
    <submittedName>
        <fullName evidence="3">Putative Proline dehydrogenase</fullName>
    </submittedName>
</protein>